<gene>
    <name evidence="11" type="ORF">UFOPK1835_00079</name>
</gene>
<dbReference type="InterPro" id="IPR035904">
    <property type="entry name" value="Chorismate_synth_AroC_sf"/>
</dbReference>
<evidence type="ECO:0000256" key="4">
    <source>
        <dbReference type="ARBA" id="ARBA00022605"/>
    </source>
</evidence>
<dbReference type="UniPathway" id="UPA00053">
    <property type="reaction ID" value="UER00090"/>
</dbReference>
<evidence type="ECO:0000256" key="2">
    <source>
        <dbReference type="ARBA" id="ARBA00008014"/>
    </source>
</evidence>
<dbReference type="GO" id="GO:0008652">
    <property type="term" value="P:amino acid biosynthetic process"/>
    <property type="evidence" value="ECO:0007669"/>
    <property type="project" value="UniProtKB-KW"/>
</dbReference>
<comment type="similarity">
    <text evidence="2">Belongs to the chorismate synthase family.</text>
</comment>
<organism evidence="11">
    <name type="scientific">freshwater metagenome</name>
    <dbReference type="NCBI Taxonomy" id="449393"/>
    <lineage>
        <taxon>unclassified sequences</taxon>
        <taxon>metagenomes</taxon>
        <taxon>ecological metagenomes</taxon>
    </lineage>
</organism>
<accession>A0A6J6G538</accession>
<dbReference type="GO" id="GO:0004107">
    <property type="term" value="F:chorismate synthase activity"/>
    <property type="evidence" value="ECO:0007669"/>
    <property type="project" value="UniProtKB-EC"/>
</dbReference>
<name>A0A6J6G538_9ZZZZ</name>
<dbReference type="SUPFAM" id="SSF103263">
    <property type="entry name" value="Chorismate synthase, AroC"/>
    <property type="match status" value="1"/>
</dbReference>
<dbReference type="AlphaFoldDB" id="A0A6J6G538"/>
<reference evidence="11" key="1">
    <citation type="submission" date="2020-05" db="EMBL/GenBank/DDBJ databases">
        <authorList>
            <person name="Chiriac C."/>
            <person name="Salcher M."/>
            <person name="Ghai R."/>
            <person name="Kavagutti S V."/>
        </authorList>
    </citation>
    <scope>NUCLEOTIDE SEQUENCE</scope>
</reference>
<evidence type="ECO:0000256" key="7">
    <source>
        <dbReference type="ARBA" id="ARBA00022827"/>
    </source>
</evidence>
<sequence length="421" mass="44065">MLRYLTAGESHGKALVVILEGLPSGLPITVDDIGAELARRRLGFGRGPRMKFEADEVTILAGVRHGVTLGSPVAIEIGNSEWERKWTEEMSPHPGATSQRLTTPRPGHADLTGMQKYAFDDARNVLERASARETAARVAAGAVAKALLRHLGVEIGSHIVQLGSVRASVAARPGPDQLADVDNSEVRCTDPAAEAAMITAIKAAQKAGDSLGGVAEVVAYGVPVGLGSHVHWDRRLDGRLAQALLSIQAVKGVEIGDGFDVAGRPGSEAHDAITFDAETGEYRRITANAGGIEGGMSTGEVLVAHVAMKPLATLNKPVLATVDTATKDATVSFKERTDVTAVPAMGVVAEAMAALVLADEALRKFGGDSLGEFVRNHDTYCVQVREQTAQLDVAGGLDPEAVPLNWDADQAFDGGASAPRT</sequence>
<evidence type="ECO:0000313" key="11">
    <source>
        <dbReference type="EMBL" id="CAB4596311.1"/>
    </source>
</evidence>
<dbReference type="FunFam" id="3.60.150.10:FF:000002">
    <property type="entry name" value="Chorismate synthase"/>
    <property type="match status" value="1"/>
</dbReference>
<evidence type="ECO:0000256" key="5">
    <source>
        <dbReference type="ARBA" id="ARBA00022630"/>
    </source>
</evidence>
<dbReference type="Gene3D" id="3.60.150.10">
    <property type="entry name" value="Chorismate synthase AroC"/>
    <property type="match status" value="1"/>
</dbReference>
<dbReference type="GO" id="GO:0005829">
    <property type="term" value="C:cytosol"/>
    <property type="evidence" value="ECO:0007669"/>
    <property type="project" value="TreeGrafter"/>
</dbReference>
<evidence type="ECO:0000256" key="8">
    <source>
        <dbReference type="ARBA" id="ARBA00022857"/>
    </source>
</evidence>
<dbReference type="GO" id="GO:0009423">
    <property type="term" value="P:chorismate biosynthetic process"/>
    <property type="evidence" value="ECO:0007669"/>
    <property type="project" value="UniProtKB-UniPathway"/>
</dbReference>
<dbReference type="Pfam" id="PF01264">
    <property type="entry name" value="Chorismate_synt"/>
    <property type="match status" value="1"/>
</dbReference>
<dbReference type="PIRSF" id="PIRSF001456">
    <property type="entry name" value="Chorismate_synth"/>
    <property type="match status" value="1"/>
</dbReference>
<proteinExistence type="inferred from homology"/>
<keyword evidence="5" id="KW-0285">Flavoprotein</keyword>
<keyword evidence="10" id="KW-0456">Lyase</keyword>
<evidence type="ECO:0000256" key="3">
    <source>
        <dbReference type="ARBA" id="ARBA00013036"/>
    </source>
</evidence>
<dbReference type="EC" id="4.2.3.5" evidence="3"/>
<dbReference type="CDD" id="cd07304">
    <property type="entry name" value="Chorismate_synthase"/>
    <property type="match status" value="1"/>
</dbReference>
<keyword evidence="8" id="KW-0521">NADP</keyword>
<keyword evidence="9" id="KW-0057">Aromatic amino acid biosynthesis</keyword>
<dbReference type="PROSITE" id="PS00788">
    <property type="entry name" value="CHORISMATE_SYNTHASE_2"/>
    <property type="match status" value="1"/>
</dbReference>
<evidence type="ECO:0000256" key="9">
    <source>
        <dbReference type="ARBA" id="ARBA00023141"/>
    </source>
</evidence>
<dbReference type="NCBIfam" id="NF003793">
    <property type="entry name" value="PRK05382.1"/>
    <property type="match status" value="1"/>
</dbReference>
<dbReference type="GO" id="GO:0010181">
    <property type="term" value="F:FMN binding"/>
    <property type="evidence" value="ECO:0007669"/>
    <property type="project" value="TreeGrafter"/>
</dbReference>
<dbReference type="PROSITE" id="PS00787">
    <property type="entry name" value="CHORISMATE_SYNTHASE_1"/>
    <property type="match status" value="1"/>
</dbReference>
<comment type="pathway">
    <text evidence="1">Metabolic intermediate biosynthesis; chorismate biosynthesis; chorismate from D-erythrose 4-phosphate and phosphoenolpyruvate: step 7/7.</text>
</comment>
<evidence type="ECO:0000256" key="6">
    <source>
        <dbReference type="ARBA" id="ARBA00022643"/>
    </source>
</evidence>
<dbReference type="InterPro" id="IPR000453">
    <property type="entry name" value="Chorismate_synth"/>
</dbReference>
<dbReference type="EMBL" id="CAEZUP010000002">
    <property type="protein sequence ID" value="CAB4596311.1"/>
    <property type="molecule type" value="Genomic_DNA"/>
</dbReference>
<dbReference type="InterPro" id="IPR020541">
    <property type="entry name" value="Chorismate_synthase_CS"/>
</dbReference>
<keyword evidence="4" id="KW-0028">Amino-acid biosynthesis</keyword>
<evidence type="ECO:0000256" key="10">
    <source>
        <dbReference type="ARBA" id="ARBA00023239"/>
    </source>
</evidence>
<keyword evidence="7" id="KW-0274">FAD</keyword>
<dbReference type="PANTHER" id="PTHR21085">
    <property type="entry name" value="CHORISMATE SYNTHASE"/>
    <property type="match status" value="1"/>
</dbReference>
<dbReference type="GO" id="GO:0009073">
    <property type="term" value="P:aromatic amino acid family biosynthetic process"/>
    <property type="evidence" value="ECO:0007669"/>
    <property type="project" value="UniProtKB-KW"/>
</dbReference>
<dbReference type="PANTHER" id="PTHR21085:SF0">
    <property type="entry name" value="CHORISMATE SYNTHASE"/>
    <property type="match status" value="1"/>
</dbReference>
<evidence type="ECO:0000256" key="1">
    <source>
        <dbReference type="ARBA" id="ARBA00005044"/>
    </source>
</evidence>
<keyword evidence="6" id="KW-0288">FMN</keyword>
<dbReference type="HAMAP" id="MF_00300">
    <property type="entry name" value="Chorismate_synth"/>
    <property type="match status" value="1"/>
</dbReference>
<protein>
    <recommendedName>
        <fullName evidence="3">chorismate synthase</fullName>
        <ecNumber evidence="3">4.2.3.5</ecNumber>
    </recommendedName>
</protein>
<dbReference type="NCBIfam" id="TIGR00033">
    <property type="entry name" value="aroC"/>
    <property type="match status" value="1"/>
</dbReference>